<name>A0AAD3D925_9STRA</name>
<keyword evidence="4 10" id="KW-0498">Mitosis</keyword>
<evidence type="ECO:0000313" key="14">
    <source>
        <dbReference type="EMBL" id="GFH60177.1"/>
    </source>
</evidence>
<keyword evidence="5 10" id="KW-0995">Kinetochore</keyword>
<evidence type="ECO:0000256" key="2">
    <source>
        <dbReference type="ARBA" id="ARBA00022454"/>
    </source>
</evidence>
<proteinExistence type="inferred from homology"/>
<feature type="compositionally biased region" description="Polar residues" evidence="12">
    <location>
        <begin position="44"/>
        <end position="54"/>
    </location>
</feature>
<dbReference type="GO" id="GO:0005634">
    <property type="term" value="C:nucleus"/>
    <property type="evidence" value="ECO:0007669"/>
    <property type="project" value="UniProtKB-SubCell"/>
</dbReference>
<dbReference type="GO" id="GO:0051301">
    <property type="term" value="P:cell division"/>
    <property type="evidence" value="ECO:0007669"/>
    <property type="project" value="UniProtKB-UniRule"/>
</dbReference>
<evidence type="ECO:0000259" key="13">
    <source>
        <dbReference type="Pfam" id="PF03801"/>
    </source>
</evidence>
<comment type="subcellular location">
    <subcellularLocation>
        <location evidence="10">Chromosome</location>
        <location evidence="10">Centromere</location>
        <location evidence="10">Kinetochore</location>
    </subcellularLocation>
    <subcellularLocation>
        <location evidence="10">Nucleus</location>
    </subcellularLocation>
</comment>
<dbReference type="PANTHER" id="PTHR10643">
    <property type="entry name" value="KINETOCHORE PROTEIN NDC80"/>
    <property type="match status" value="1"/>
</dbReference>
<keyword evidence="3 10" id="KW-0132">Cell division</keyword>
<evidence type="ECO:0000256" key="11">
    <source>
        <dbReference type="SAM" id="Coils"/>
    </source>
</evidence>
<reference evidence="14 15" key="1">
    <citation type="journal article" date="2021" name="Sci. Rep.">
        <title>The genome of the diatom Chaetoceros tenuissimus carries an ancient integrated fragment of an extant virus.</title>
        <authorList>
            <person name="Hongo Y."/>
            <person name="Kimura K."/>
            <person name="Takaki Y."/>
            <person name="Yoshida Y."/>
            <person name="Baba S."/>
            <person name="Kobayashi G."/>
            <person name="Nagasaki K."/>
            <person name="Hano T."/>
            <person name="Tomaru Y."/>
        </authorList>
    </citation>
    <scope>NUCLEOTIDE SEQUENCE [LARGE SCALE GENOMIC DNA]</scope>
    <source>
        <strain evidence="14 15">NIES-3715</strain>
    </source>
</reference>
<feature type="coiled-coil region" evidence="11">
    <location>
        <begin position="320"/>
        <end position="385"/>
    </location>
</feature>
<organism evidence="14 15">
    <name type="scientific">Chaetoceros tenuissimus</name>
    <dbReference type="NCBI Taxonomy" id="426638"/>
    <lineage>
        <taxon>Eukaryota</taxon>
        <taxon>Sar</taxon>
        <taxon>Stramenopiles</taxon>
        <taxon>Ochrophyta</taxon>
        <taxon>Bacillariophyta</taxon>
        <taxon>Coscinodiscophyceae</taxon>
        <taxon>Chaetocerotophycidae</taxon>
        <taxon>Chaetocerotales</taxon>
        <taxon>Chaetocerotaceae</taxon>
        <taxon>Chaetoceros</taxon>
    </lineage>
</organism>
<evidence type="ECO:0000256" key="3">
    <source>
        <dbReference type="ARBA" id="ARBA00022618"/>
    </source>
</evidence>
<dbReference type="GO" id="GO:0051315">
    <property type="term" value="P:attachment of mitotic spindle microtubules to kinetochore"/>
    <property type="evidence" value="ECO:0007669"/>
    <property type="project" value="UniProtKB-UniRule"/>
</dbReference>
<evidence type="ECO:0000256" key="4">
    <source>
        <dbReference type="ARBA" id="ARBA00022776"/>
    </source>
</evidence>
<keyword evidence="7 10" id="KW-0539">Nucleus</keyword>
<sequence length="633" mass="73187">MSSSRRKTLGGISNNRRVSLAADVDLAKPTSSRRKQRMSMMPRVNSSSSAATPSRHNDRRISLGPAHNKQKDVRPITEKAYQLKCIQVLHNYLTVSKYEEYAHPISKKDLHNPSKKDFQSILTFLLQNIDATFMNGNKKFDEEVLYAFRVLGYPYNISKTALAAAGSKHTWPTLLVASTWLVELLEPQCWLPFAFDEQNASISCVAGEAGVPFENAQVLEKRSELAFLKYVEMSYNSFLSGDDELLEEQEVELLQYFENDNIMIEREIEEVMRVNEEKAREIELIGSEGGDLPERQQNLEDLASDSEKLDRIIEQFVQHKATLEQKVHDYSAHLQSHKEEIEKKEAKLEHLQSIIQSQEYSKDDIHKLENDKANLQEKIRQTRQWKESNETTTLEKAMELKTLLDGLYDIVNEFNEQVEQTFPDQDHEDVGSPTLISVQKECAHQDQSALFGGVELKKSLLPEWRKQKDDLREQISALRRDIFDLQDAKEQSEDLVADKKSDVDAIVPTKRRAVDGMEKEKEEQDQVLSKKESDLDMLQKTVESLKDEDSFQRSISELKQKKQELEASRNGQQSRNNALKEQVLKEFHEFLQYYAELKAYEEEALRDLKAFSENQQEYLPILTKEEQNLLETM</sequence>
<evidence type="ECO:0000256" key="1">
    <source>
        <dbReference type="ARBA" id="ARBA00007050"/>
    </source>
</evidence>
<evidence type="ECO:0000256" key="9">
    <source>
        <dbReference type="ARBA" id="ARBA00023328"/>
    </source>
</evidence>
<dbReference type="GO" id="GO:0031262">
    <property type="term" value="C:Ndc80 complex"/>
    <property type="evidence" value="ECO:0007669"/>
    <property type="project" value="UniProtKB-UniRule"/>
</dbReference>
<evidence type="ECO:0000256" key="12">
    <source>
        <dbReference type="SAM" id="MobiDB-lite"/>
    </source>
</evidence>
<evidence type="ECO:0000256" key="5">
    <source>
        <dbReference type="ARBA" id="ARBA00022838"/>
    </source>
</evidence>
<comment type="subunit">
    <text evidence="10">Component of the NDC80 complex.</text>
</comment>
<keyword evidence="6 11" id="KW-0175">Coiled coil</keyword>
<dbReference type="Proteomes" id="UP001054902">
    <property type="component" value="Unassembled WGS sequence"/>
</dbReference>
<gene>
    <name evidence="14" type="ORF">CTEN210_16653</name>
</gene>
<keyword evidence="9 10" id="KW-0137">Centromere</keyword>
<dbReference type="Gene3D" id="1.10.418.30">
    <property type="entry name" value="Ncd80 complex, Ncd80 subunit"/>
    <property type="match status" value="1"/>
</dbReference>
<evidence type="ECO:0000256" key="7">
    <source>
        <dbReference type="ARBA" id="ARBA00023242"/>
    </source>
</evidence>
<dbReference type="InterPro" id="IPR038273">
    <property type="entry name" value="Ndc80_sf"/>
</dbReference>
<dbReference type="InterPro" id="IPR055260">
    <property type="entry name" value="Ndc80_CH"/>
</dbReference>
<feature type="coiled-coil region" evidence="11">
    <location>
        <begin position="461"/>
        <end position="488"/>
    </location>
</feature>
<feature type="coiled-coil region" evidence="11">
    <location>
        <begin position="514"/>
        <end position="582"/>
    </location>
</feature>
<dbReference type="PANTHER" id="PTHR10643:SF2">
    <property type="entry name" value="KINETOCHORE PROTEIN NDC80 HOMOLOG"/>
    <property type="match status" value="1"/>
</dbReference>
<keyword evidence="8 10" id="KW-0131">Cell cycle</keyword>
<dbReference type="AlphaFoldDB" id="A0AAD3D925"/>
<dbReference type="Pfam" id="PF03801">
    <property type="entry name" value="Ndc80_HEC"/>
    <property type="match status" value="1"/>
</dbReference>
<dbReference type="EMBL" id="BLLK01000069">
    <property type="protein sequence ID" value="GFH60177.1"/>
    <property type="molecule type" value="Genomic_DNA"/>
</dbReference>
<comment type="caution">
    <text evidence="14">The sequence shown here is derived from an EMBL/GenBank/DDBJ whole genome shotgun (WGS) entry which is preliminary data.</text>
</comment>
<comment type="similarity">
    <text evidence="1 10">Belongs to the NDC80/HEC1 family.</text>
</comment>
<dbReference type="InterPro" id="IPR005550">
    <property type="entry name" value="Kinetochore_Ndc80"/>
</dbReference>
<keyword evidence="15" id="KW-1185">Reference proteome</keyword>
<evidence type="ECO:0000256" key="6">
    <source>
        <dbReference type="ARBA" id="ARBA00023054"/>
    </source>
</evidence>
<keyword evidence="2 10" id="KW-0158">Chromosome</keyword>
<protein>
    <recommendedName>
        <fullName evidence="10">Kinetochore protein NDC80</fullName>
    </recommendedName>
</protein>
<feature type="domain" description="Kinetochore protein Ndc80 CH" evidence="13">
    <location>
        <begin position="54"/>
        <end position="185"/>
    </location>
</feature>
<comment type="function">
    <text evidence="10">Acts as a component of the essential kinetochore-associated NDC80 complex, which is required for chromosome segregation and spindle checkpoint activity.</text>
</comment>
<evidence type="ECO:0000256" key="10">
    <source>
        <dbReference type="RuleBase" id="RU368072"/>
    </source>
</evidence>
<dbReference type="Gene3D" id="1.10.287.1490">
    <property type="match status" value="1"/>
</dbReference>
<evidence type="ECO:0000313" key="15">
    <source>
        <dbReference type="Proteomes" id="UP001054902"/>
    </source>
</evidence>
<evidence type="ECO:0000256" key="8">
    <source>
        <dbReference type="ARBA" id="ARBA00023306"/>
    </source>
</evidence>
<accession>A0AAD3D925</accession>
<feature type="region of interest" description="Disordered" evidence="12">
    <location>
        <begin position="1"/>
        <end position="73"/>
    </location>
</feature>